<evidence type="ECO:0008006" key="3">
    <source>
        <dbReference type="Google" id="ProtNLM"/>
    </source>
</evidence>
<comment type="caution">
    <text evidence="1">The sequence shown here is derived from an EMBL/GenBank/DDBJ whole genome shotgun (WGS) entry which is preliminary data.</text>
</comment>
<dbReference type="EMBL" id="BAQD01000021">
    <property type="protein sequence ID" value="GBQ07138.1"/>
    <property type="molecule type" value="Genomic_DNA"/>
</dbReference>
<evidence type="ECO:0000313" key="1">
    <source>
        <dbReference type="EMBL" id="GBQ07138.1"/>
    </source>
</evidence>
<proteinExistence type="predicted"/>
<protein>
    <recommendedName>
        <fullName evidence="3">Secreted protein</fullName>
    </recommendedName>
</protein>
<name>A0ABQ0P2L6_9PROT</name>
<accession>A0ABQ0P2L6</accession>
<reference evidence="1" key="1">
    <citation type="submission" date="2013-04" db="EMBL/GenBank/DDBJ databases">
        <title>The genome sequencing project of 58 acetic acid bacteria.</title>
        <authorList>
            <person name="Okamoto-Kainuma A."/>
            <person name="Ishikawa M."/>
            <person name="Umino S."/>
            <person name="Koizumi Y."/>
            <person name="Shiwa Y."/>
            <person name="Yoshikawa H."/>
            <person name="Matsutani M."/>
            <person name="Matsushita K."/>
        </authorList>
    </citation>
    <scope>NUCLEOTIDE SEQUENCE</scope>
    <source>
        <strain evidence="1">DSM 15669</strain>
    </source>
</reference>
<evidence type="ECO:0000313" key="2">
    <source>
        <dbReference type="Proteomes" id="UP001062901"/>
    </source>
</evidence>
<dbReference type="Proteomes" id="UP001062901">
    <property type="component" value="Unassembled WGS sequence"/>
</dbReference>
<keyword evidence="2" id="KW-1185">Reference proteome</keyword>
<gene>
    <name evidence="1" type="ORF">AA15669_1245</name>
</gene>
<organism evidence="1 2">
    <name type="scientific">Saccharibacter floricola DSM 15669</name>
    <dbReference type="NCBI Taxonomy" id="1123227"/>
    <lineage>
        <taxon>Bacteria</taxon>
        <taxon>Pseudomonadati</taxon>
        <taxon>Pseudomonadota</taxon>
        <taxon>Alphaproteobacteria</taxon>
        <taxon>Acetobacterales</taxon>
        <taxon>Acetobacteraceae</taxon>
        <taxon>Saccharibacter</taxon>
    </lineage>
</organism>
<sequence length="125" mass="13366">MTLFCTAAGAAPAKTDDDDPNVNARGTGVNRLLETLRYSPDSASESCLHALGEMHKMQKQLDDVEGRDNDSDTNLVRDVLASDMEDVITMCGADAHRLCREKADTDDKLSKLCAGLPGDPADDPG</sequence>